<gene>
    <name evidence="1" type="ORF">EYD46_15730</name>
</gene>
<dbReference type="Pfam" id="PF14903">
    <property type="entry name" value="WG_beta_rep"/>
    <property type="match status" value="3"/>
</dbReference>
<dbReference type="PANTHER" id="PTHR37841:SF1">
    <property type="entry name" value="DUF3298 DOMAIN-CONTAINING PROTEIN"/>
    <property type="match status" value="1"/>
</dbReference>
<reference evidence="1 2" key="1">
    <citation type="journal article" date="2015" name="Int. J. Syst. Evol. Microbiol.">
        <title>Hyunsoonleella pacifica sp. nov., isolated from seawater of South Pacific Gyre.</title>
        <authorList>
            <person name="Gao X."/>
            <person name="Zhang Z."/>
            <person name="Dai X."/>
            <person name="Zhang X.H."/>
        </authorList>
    </citation>
    <scope>NUCLEOTIDE SEQUENCE [LARGE SCALE GENOMIC DNA]</scope>
    <source>
        <strain evidence="1 2">SW033</strain>
    </source>
</reference>
<dbReference type="OrthoDB" id="623514at2"/>
<accession>A0A4Q9FJW9</accession>
<dbReference type="Proteomes" id="UP000292372">
    <property type="component" value="Unassembled WGS sequence"/>
</dbReference>
<dbReference type="AlphaFoldDB" id="A0A4Q9FJW9"/>
<dbReference type="InterPro" id="IPR032774">
    <property type="entry name" value="WG_beta_rep"/>
</dbReference>
<evidence type="ECO:0008006" key="3">
    <source>
        <dbReference type="Google" id="ProtNLM"/>
    </source>
</evidence>
<dbReference type="EMBL" id="SIRS01000006">
    <property type="protein sequence ID" value="TBN13937.1"/>
    <property type="molecule type" value="Genomic_DNA"/>
</dbReference>
<sequence length="454" mass="53463">MKALLTIFIILTYCNTYCQDIIELYQIETENKIDYGKIVKRKNKYGTVNKKNETLIPFIYDTIYKTTKDTLYVAKKGKLGYINYQNKVLVPFKYDEVIVSAYSRHFGYDKTLTNKGYGIFDHRRMKEVIENKYDSLHTPSYHLNFKSYINEKVGLITDEGTILADNKYEDVLFHNNYLYTSAKKNGLWGVVKNQVVLIPFKYEKIKPSFFIRDLFIVFDKSDNCGLKSVSDKKINISCNYQHLFPFKHGSLVRAKQNGKFGLLDYNEKKILPFLYDDIKQIQKRGYPQIIVEKENKFAILNVKGEFLTDIIYDSIDYETNGFYLTQKDSDYGLINSKGEKILNTEFSNLYVSKFNIVAEKDSRFAIFDLNGKKITDYIFDDFYNAKIYEGFKRFYGFRKNNKYGLLDIKTCKPTTKFIYDSITHRRPRFSHSKIYGYIDGKEVLIGKDSYYDKE</sequence>
<keyword evidence="2" id="KW-1185">Reference proteome</keyword>
<protein>
    <recommendedName>
        <fullName evidence="3">WG repeat-containing protein</fullName>
    </recommendedName>
</protein>
<evidence type="ECO:0000313" key="1">
    <source>
        <dbReference type="EMBL" id="TBN13937.1"/>
    </source>
</evidence>
<dbReference type="PANTHER" id="PTHR37841">
    <property type="entry name" value="GLR2918 PROTEIN"/>
    <property type="match status" value="1"/>
</dbReference>
<comment type="caution">
    <text evidence="1">The sequence shown here is derived from an EMBL/GenBank/DDBJ whole genome shotgun (WGS) entry which is preliminary data.</text>
</comment>
<organism evidence="1 2">
    <name type="scientific">Hyunsoonleella pacifica</name>
    <dbReference type="NCBI Taxonomy" id="1080224"/>
    <lineage>
        <taxon>Bacteria</taxon>
        <taxon>Pseudomonadati</taxon>
        <taxon>Bacteroidota</taxon>
        <taxon>Flavobacteriia</taxon>
        <taxon>Flavobacteriales</taxon>
        <taxon>Flavobacteriaceae</taxon>
    </lineage>
</organism>
<name>A0A4Q9FJW9_9FLAO</name>
<dbReference type="RefSeq" id="WP_130938121.1">
    <property type="nucleotide sequence ID" value="NZ_BMEE01000005.1"/>
</dbReference>
<proteinExistence type="predicted"/>
<evidence type="ECO:0000313" key="2">
    <source>
        <dbReference type="Proteomes" id="UP000292372"/>
    </source>
</evidence>